<dbReference type="GO" id="GO:0004540">
    <property type="term" value="F:RNA nuclease activity"/>
    <property type="evidence" value="ECO:0007669"/>
    <property type="project" value="InterPro"/>
</dbReference>
<evidence type="ECO:0000313" key="3">
    <source>
        <dbReference type="EMBL" id="CAI2368171.1"/>
    </source>
</evidence>
<evidence type="ECO:0000259" key="2">
    <source>
        <dbReference type="Pfam" id="PF01936"/>
    </source>
</evidence>
<dbReference type="Pfam" id="PF01936">
    <property type="entry name" value="NYN"/>
    <property type="match status" value="1"/>
</dbReference>
<keyword evidence="4" id="KW-1185">Reference proteome</keyword>
<evidence type="ECO:0000256" key="1">
    <source>
        <dbReference type="SAM" id="MobiDB-lite"/>
    </source>
</evidence>
<organism evidence="3 4">
    <name type="scientific">Euplotes crassus</name>
    <dbReference type="NCBI Taxonomy" id="5936"/>
    <lineage>
        <taxon>Eukaryota</taxon>
        <taxon>Sar</taxon>
        <taxon>Alveolata</taxon>
        <taxon>Ciliophora</taxon>
        <taxon>Intramacronucleata</taxon>
        <taxon>Spirotrichea</taxon>
        <taxon>Hypotrichia</taxon>
        <taxon>Euplotida</taxon>
        <taxon>Euplotidae</taxon>
        <taxon>Moneuplotes</taxon>
    </lineage>
</organism>
<proteinExistence type="predicted"/>
<dbReference type="Gene3D" id="3.40.50.1010">
    <property type="entry name" value="5'-nuclease"/>
    <property type="match status" value="1"/>
</dbReference>
<feature type="compositionally biased region" description="Basic and acidic residues" evidence="1">
    <location>
        <begin position="335"/>
        <end position="346"/>
    </location>
</feature>
<name>A0AAD1XER4_EUPCR</name>
<dbReference type="EMBL" id="CAMPGE010009299">
    <property type="protein sequence ID" value="CAI2368171.1"/>
    <property type="molecule type" value="Genomic_DNA"/>
</dbReference>
<protein>
    <recommendedName>
        <fullName evidence="2">NYN domain-containing protein</fullName>
    </recommendedName>
</protein>
<reference evidence="3" key="1">
    <citation type="submission" date="2023-07" db="EMBL/GenBank/DDBJ databases">
        <authorList>
            <consortium name="AG Swart"/>
            <person name="Singh M."/>
            <person name="Singh A."/>
            <person name="Seah K."/>
            <person name="Emmerich C."/>
        </authorList>
    </citation>
    <scope>NUCLEOTIDE SEQUENCE</scope>
    <source>
        <strain evidence="3">DP1</strain>
    </source>
</reference>
<feature type="region of interest" description="Disordered" evidence="1">
    <location>
        <begin position="320"/>
        <end position="348"/>
    </location>
</feature>
<feature type="domain" description="NYN" evidence="2">
    <location>
        <begin position="150"/>
        <end position="214"/>
    </location>
</feature>
<gene>
    <name evidence="3" type="ORF">ECRASSUSDP1_LOCUS9461</name>
</gene>
<dbReference type="Proteomes" id="UP001295684">
    <property type="component" value="Unassembled WGS sequence"/>
</dbReference>
<dbReference type="AlphaFoldDB" id="A0AAD1XER4"/>
<evidence type="ECO:0000313" key="4">
    <source>
        <dbReference type="Proteomes" id="UP001295684"/>
    </source>
</evidence>
<comment type="caution">
    <text evidence="3">The sequence shown here is derived from an EMBL/GenBank/DDBJ whole genome shotgun (WGS) entry which is preliminary data.</text>
</comment>
<accession>A0AAD1XER4</accession>
<dbReference type="InterPro" id="IPR021139">
    <property type="entry name" value="NYN"/>
</dbReference>
<sequence>MATMENQAYYNVQNNQWYKNSKAYRKSSQRKARRFEYSSEYPRAMIVIDGAYFEQCTSSFLNQQFSIDLFSCDSPTDLICSFVESIEDITSCTLDHRVFVSSLFEKEMGSKKLREDQLSMVDVLSNDCKFQIDLREFKNMNVYCTNKKCSNSCSPIRRKVQAEVDVAIASTILSKAFKNEFDVLIVITGDRDFKDCFDKVIKEARKPVKIISFQNTFWKGYLKFHPKLEVISGEKIWKRAIGKCLNSKASYCSYTRHSRYNAEYYQGEFAQKGNKKNRNYSRHKFGRIQNKKSDLSEKSNCNLPSMKPPIERGIKLSSSSPALVLDNPDSLGSPKYKDSTKDETAEKSSVQKTATTYFEEVDLASKAKILELCNGDDFKAEMALFINDNNLEKAINYLQS</sequence>